<protein>
    <submittedName>
        <fullName evidence="9">Rhomboid family intramembrane serine protease</fullName>
    </submittedName>
</protein>
<dbReference type="Pfam" id="PF01694">
    <property type="entry name" value="Rhomboid"/>
    <property type="match status" value="1"/>
</dbReference>
<dbReference type="GO" id="GO:0016020">
    <property type="term" value="C:membrane"/>
    <property type="evidence" value="ECO:0007669"/>
    <property type="project" value="UniProtKB-SubCell"/>
</dbReference>
<dbReference type="AlphaFoldDB" id="A0A1V3ILR6"/>
<dbReference type="GO" id="GO:0006508">
    <property type="term" value="P:proteolysis"/>
    <property type="evidence" value="ECO:0007669"/>
    <property type="project" value="UniProtKB-KW"/>
</dbReference>
<comment type="subcellular location">
    <subcellularLocation>
        <location evidence="1">Membrane</location>
        <topology evidence="1">Multi-pass membrane protein</topology>
    </subcellularLocation>
</comment>
<evidence type="ECO:0000313" key="9">
    <source>
        <dbReference type="EMBL" id="OOF42329.1"/>
    </source>
</evidence>
<proteinExistence type="predicted"/>
<dbReference type="InterPro" id="IPR022764">
    <property type="entry name" value="Peptidase_S54_rhomboid_dom"/>
</dbReference>
<feature type="transmembrane region" description="Helical" evidence="7">
    <location>
        <begin position="59"/>
        <end position="78"/>
    </location>
</feature>
<evidence type="ECO:0000259" key="8">
    <source>
        <dbReference type="Pfam" id="PF01694"/>
    </source>
</evidence>
<dbReference type="InterPro" id="IPR035952">
    <property type="entry name" value="Rhomboid-like_sf"/>
</dbReference>
<keyword evidence="6 7" id="KW-0472">Membrane</keyword>
<dbReference type="PANTHER" id="PTHR43066:SF26">
    <property type="entry name" value="RHOMBOID PROTEASE GLPG"/>
    <property type="match status" value="1"/>
</dbReference>
<keyword evidence="3" id="KW-0997">Cell inner membrane</keyword>
<keyword evidence="5 7" id="KW-1133">Transmembrane helix</keyword>
<dbReference type="GO" id="GO:0004252">
    <property type="term" value="F:serine-type endopeptidase activity"/>
    <property type="evidence" value="ECO:0007669"/>
    <property type="project" value="InterPro"/>
</dbReference>
<evidence type="ECO:0000256" key="5">
    <source>
        <dbReference type="ARBA" id="ARBA00022989"/>
    </source>
</evidence>
<dbReference type="STRING" id="1908260.BKK50_06920"/>
<evidence type="ECO:0000256" key="2">
    <source>
        <dbReference type="ARBA" id="ARBA00022475"/>
    </source>
</evidence>
<feature type="domain" description="Peptidase S54 rhomboid" evidence="8">
    <location>
        <begin position="49"/>
        <end position="185"/>
    </location>
</feature>
<keyword evidence="2" id="KW-1003">Cell membrane</keyword>
<gene>
    <name evidence="9" type="ORF">BKK50_06920</name>
</gene>
<reference evidence="9 10" key="1">
    <citation type="submission" date="2016-10" db="EMBL/GenBank/DDBJ databases">
        <title>Rodentibacter gen. nov. and new species.</title>
        <authorList>
            <person name="Christensen H."/>
        </authorList>
    </citation>
    <scope>NUCLEOTIDE SEQUENCE [LARGE SCALE GENOMIC DNA]</scope>
    <source>
        <strain evidence="9 10">CCUG17206</strain>
    </source>
</reference>
<dbReference type="RefSeq" id="WP_077416680.1">
    <property type="nucleotide sequence ID" value="NZ_MLHI01000130.1"/>
</dbReference>
<dbReference type="EMBL" id="MLHJ01000062">
    <property type="protein sequence ID" value="OOF42329.1"/>
    <property type="molecule type" value="Genomic_DNA"/>
</dbReference>
<dbReference type="PANTHER" id="PTHR43066">
    <property type="entry name" value="RHOMBOID-RELATED PROTEIN"/>
    <property type="match status" value="1"/>
</dbReference>
<feature type="transmembrane region" description="Helical" evidence="7">
    <location>
        <begin position="12"/>
        <end position="31"/>
    </location>
</feature>
<comment type="caution">
    <text evidence="9">The sequence shown here is derived from an EMBL/GenBank/DDBJ whole genome shotgun (WGS) entry which is preliminary data.</text>
</comment>
<evidence type="ECO:0000256" key="6">
    <source>
        <dbReference type="ARBA" id="ARBA00023136"/>
    </source>
</evidence>
<keyword evidence="9" id="KW-0645">Protease</keyword>
<feature type="transmembrane region" description="Helical" evidence="7">
    <location>
        <begin position="90"/>
        <end position="108"/>
    </location>
</feature>
<evidence type="ECO:0000256" key="7">
    <source>
        <dbReference type="SAM" id="Phobius"/>
    </source>
</evidence>
<dbReference type="Proteomes" id="UP000189433">
    <property type="component" value="Unassembled WGS sequence"/>
</dbReference>
<keyword evidence="4 7" id="KW-0812">Transmembrane</keyword>
<feature type="transmembrane region" description="Helical" evidence="7">
    <location>
        <begin position="143"/>
        <end position="161"/>
    </location>
</feature>
<organism evidence="9 10">
    <name type="scientific">Rodentibacter rarus</name>
    <dbReference type="NCBI Taxonomy" id="1908260"/>
    <lineage>
        <taxon>Bacteria</taxon>
        <taxon>Pseudomonadati</taxon>
        <taxon>Pseudomonadota</taxon>
        <taxon>Gammaproteobacteria</taxon>
        <taxon>Pasteurellales</taxon>
        <taxon>Pasteurellaceae</taxon>
        <taxon>Rodentibacter</taxon>
    </lineage>
</organism>
<evidence type="ECO:0000256" key="1">
    <source>
        <dbReference type="ARBA" id="ARBA00004141"/>
    </source>
</evidence>
<evidence type="ECO:0000256" key="3">
    <source>
        <dbReference type="ARBA" id="ARBA00022519"/>
    </source>
</evidence>
<keyword evidence="10" id="KW-1185">Reference proteome</keyword>
<accession>A0A1V3ILR6</accession>
<dbReference type="SUPFAM" id="SSF144091">
    <property type="entry name" value="Rhomboid-like"/>
    <property type="match status" value="1"/>
</dbReference>
<feature type="transmembrane region" description="Helical" evidence="7">
    <location>
        <begin position="167"/>
        <end position="183"/>
    </location>
</feature>
<dbReference type="Gene3D" id="1.20.1540.10">
    <property type="entry name" value="Rhomboid-like"/>
    <property type="match status" value="1"/>
</dbReference>
<dbReference type="OrthoDB" id="9778341at2"/>
<keyword evidence="9" id="KW-0378">Hydrolase</keyword>
<feature type="transmembrane region" description="Helical" evidence="7">
    <location>
        <begin position="114"/>
        <end position="131"/>
    </location>
</feature>
<evidence type="ECO:0000313" key="10">
    <source>
        <dbReference type="Proteomes" id="UP000189433"/>
    </source>
</evidence>
<sequence>MQSIRLSRYFTPLHLITAICVVVYLLQQIGFEENIMEMFHYPVYFDQDWERWRYITHSFVHLSNIHIIANLSWFWLFGGVIERHFGAMKLFLLFLVSAVLTGVVQNYFSGPNFFGLSGVVYAVLGYVFIVDKLNANIFELPKGFFTMLLVGLVFGFISPLFDIYLGNAAHISGLIIGLVWGFIDSKISLNRYRI</sequence>
<evidence type="ECO:0000256" key="4">
    <source>
        <dbReference type="ARBA" id="ARBA00022692"/>
    </source>
</evidence>
<name>A0A1V3ILR6_9PAST</name>